<reference evidence="4" key="1">
    <citation type="submission" date="2019-08" db="EMBL/GenBank/DDBJ databases">
        <authorList>
            <person name="Kucharzyk K."/>
            <person name="Murdoch R.W."/>
            <person name="Higgins S."/>
            <person name="Loffler F."/>
        </authorList>
    </citation>
    <scope>NUCLEOTIDE SEQUENCE</scope>
</reference>
<feature type="region of interest" description="Disordered" evidence="1">
    <location>
        <begin position="103"/>
        <end position="122"/>
    </location>
</feature>
<evidence type="ECO:0000313" key="4">
    <source>
        <dbReference type="EMBL" id="MPN48045.1"/>
    </source>
</evidence>
<feature type="domain" description="VanZ-like" evidence="3">
    <location>
        <begin position="8"/>
        <end position="79"/>
    </location>
</feature>
<name>A0A645I9M0_9ZZZZ</name>
<gene>
    <name evidence="4" type="ORF">SDC9_195649</name>
</gene>
<accession>A0A645I9M0</accession>
<keyword evidence="2" id="KW-1133">Transmembrane helix</keyword>
<dbReference type="InterPro" id="IPR006976">
    <property type="entry name" value="VanZ-like"/>
</dbReference>
<protein>
    <recommendedName>
        <fullName evidence="3">VanZ-like domain-containing protein</fullName>
    </recommendedName>
</protein>
<feature type="transmembrane region" description="Helical" evidence="2">
    <location>
        <begin position="63"/>
        <end position="82"/>
    </location>
</feature>
<evidence type="ECO:0000256" key="1">
    <source>
        <dbReference type="SAM" id="MobiDB-lite"/>
    </source>
</evidence>
<dbReference type="PANTHER" id="PTHR36834:SF1">
    <property type="entry name" value="INTEGRAL MEMBRANE PROTEIN"/>
    <property type="match status" value="1"/>
</dbReference>
<dbReference type="InterPro" id="IPR053150">
    <property type="entry name" value="Teicoplanin_resist-assoc"/>
</dbReference>
<sequence>MEIPLSNLVGNMLLFMPMAVFLPCLFRPMRKFWLFLLTVTLVFVAVEALQLLLACGSCDVDDVLLNLFGTLSVFGILKIPALQRLLKKLYLLPEEPDAPVVAVPLPEAEQVPTAESDGSQSR</sequence>
<proteinExistence type="predicted"/>
<dbReference type="EMBL" id="VSSQ01110009">
    <property type="protein sequence ID" value="MPN48045.1"/>
    <property type="molecule type" value="Genomic_DNA"/>
</dbReference>
<comment type="caution">
    <text evidence="4">The sequence shown here is derived from an EMBL/GenBank/DDBJ whole genome shotgun (WGS) entry which is preliminary data.</text>
</comment>
<organism evidence="4">
    <name type="scientific">bioreactor metagenome</name>
    <dbReference type="NCBI Taxonomy" id="1076179"/>
    <lineage>
        <taxon>unclassified sequences</taxon>
        <taxon>metagenomes</taxon>
        <taxon>ecological metagenomes</taxon>
    </lineage>
</organism>
<evidence type="ECO:0000256" key="2">
    <source>
        <dbReference type="SAM" id="Phobius"/>
    </source>
</evidence>
<feature type="transmembrane region" description="Helical" evidence="2">
    <location>
        <begin position="32"/>
        <end position="51"/>
    </location>
</feature>
<keyword evidence="2" id="KW-0472">Membrane</keyword>
<dbReference type="AlphaFoldDB" id="A0A645I9M0"/>
<keyword evidence="2" id="KW-0812">Transmembrane</keyword>
<feature type="compositionally biased region" description="Low complexity" evidence="1">
    <location>
        <begin position="103"/>
        <end position="112"/>
    </location>
</feature>
<feature type="transmembrane region" description="Helical" evidence="2">
    <location>
        <begin position="6"/>
        <end position="25"/>
    </location>
</feature>
<dbReference type="PANTHER" id="PTHR36834">
    <property type="entry name" value="MEMBRANE PROTEIN-RELATED"/>
    <property type="match status" value="1"/>
</dbReference>
<dbReference type="Pfam" id="PF04892">
    <property type="entry name" value="VanZ"/>
    <property type="match status" value="1"/>
</dbReference>
<evidence type="ECO:0000259" key="3">
    <source>
        <dbReference type="Pfam" id="PF04892"/>
    </source>
</evidence>